<evidence type="ECO:0000256" key="2">
    <source>
        <dbReference type="SAM" id="Phobius"/>
    </source>
</evidence>
<organism evidence="4 5">
    <name type="scientific">Christiangramia forsetii</name>
    <dbReference type="NCBI Taxonomy" id="411153"/>
    <lineage>
        <taxon>Bacteria</taxon>
        <taxon>Pseudomonadati</taxon>
        <taxon>Bacteroidota</taxon>
        <taxon>Flavobacteriia</taxon>
        <taxon>Flavobacteriales</taxon>
        <taxon>Flavobacteriaceae</taxon>
        <taxon>Christiangramia</taxon>
    </lineage>
</organism>
<keyword evidence="2" id="KW-0812">Transmembrane</keyword>
<dbReference type="InterPro" id="IPR007844">
    <property type="entry name" value="AsmA"/>
</dbReference>
<dbReference type="EMBL" id="BMIX01000003">
    <property type="protein sequence ID" value="GGG35459.1"/>
    <property type="molecule type" value="Genomic_DNA"/>
</dbReference>
<gene>
    <name evidence="4" type="ORF">GCM10011532_19080</name>
</gene>
<feature type="transmembrane region" description="Helical" evidence="2">
    <location>
        <begin position="7"/>
        <end position="26"/>
    </location>
</feature>
<dbReference type="Pfam" id="PF05170">
    <property type="entry name" value="AsmA"/>
    <property type="match status" value="1"/>
</dbReference>
<proteinExistence type="predicted"/>
<feature type="compositionally biased region" description="Polar residues" evidence="1">
    <location>
        <begin position="844"/>
        <end position="858"/>
    </location>
</feature>
<feature type="domain" description="AsmA" evidence="3">
    <location>
        <begin position="1"/>
        <end position="666"/>
    </location>
</feature>
<dbReference type="PANTHER" id="PTHR30441">
    <property type="entry name" value="DUF748 DOMAIN-CONTAINING PROTEIN"/>
    <property type="match status" value="1"/>
</dbReference>
<protein>
    <recommendedName>
        <fullName evidence="3">AsmA domain-containing protein</fullName>
    </recommendedName>
</protein>
<name>A0ABQ1WL42_9FLAO</name>
<keyword evidence="2" id="KW-1133">Transmembrane helix</keyword>
<evidence type="ECO:0000313" key="5">
    <source>
        <dbReference type="Proteomes" id="UP000605733"/>
    </source>
</evidence>
<dbReference type="PANTHER" id="PTHR30441:SF8">
    <property type="entry name" value="DUF748 DOMAIN-CONTAINING PROTEIN"/>
    <property type="match status" value="1"/>
</dbReference>
<dbReference type="InterPro" id="IPR052894">
    <property type="entry name" value="AsmA-related"/>
</dbReference>
<feature type="region of interest" description="Disordered" evidence="1">
    <location>
        <begin position="831"/>
        <end position="902"/>
    </location>
</feature>
<keyword evidence="5" id="KW-1185">Reference proteome</keyword>
<dbReference type="Proteomes" id="UP000605733">
    <property type="component" value="Unassembled WGS sequence"/>
</dbReference>
<reference evidence="5" key="1">
    <citation type="journal article" date="2019" name="Int. J. Syst. Evol. Microbiol.">
        <title>The Global Catalogue of Microorganisms (GCM) 10K type strain sequencing project: providing services to taxonomists for standard genome sequencing and annotation.</title>
        <authorList>
            <consortium name="The Broad Institute Genomics Platform"/>
            <consortium name="The Broad Institute Genome Sequencing Center for Infectious Disease"/>
            <person name="Wu L."/>
            <person name="Ma J."/>
        </authorList>
    </citation>
    <scope>NUCLEOTIDE SEQUENCE [LARGE SCALE GENOMIC DNA]</scope>
    <source>
        <strain evidence="5">CGMCC 1.15422</strain>
    </source>
</reference>
<evidence type="ECO:0000313" key="4">
    <source>
        <dbReference type="EMBL" id="GGG35459.1"/>
    </source>
</evidence>
<comment type="caution">
    <text evidence="4">The sequence shown here is derived from an EMBL/GenBank/DDBJ whole genome shotgun (WGS) entry which is preliminary data.</text>
</comment>
<keyword evidence="2" id="KW-0472">Membrane</keyword>
<dbReference type="RefSeq" id="WP_011708170.1">
    <property type="nucleotide sequence ID" value="NZ_BMIX01000003.1"/>
</dbReference>
<evidence type="ECO:0000256" key="1">
    <source>
        <dbReference type="SAM" id="MobiDB-lite"/>
    </source>
</evidence>
<sequence length="902" mass="99719">MKKALKILGFVILTIIILLIVAPFIFESQLKDLVKKTMNDNLNAQVDFKDIDLSMFRSFPEATLVIEDLSIINNEPFKGDTLALGEEVTLEMSIKELFKSSEEPKKIDRLTLNKAYVNIKVDSLGNANYDIAVEDTTTVSSNSESTPFSLDLKHYEINNSRVKYDDKSSKTSLDIENLNHEGTGDFSLDQSELDTYSEALVSLNYDGVNYLNQNSLILDAVIQMDLENMKYTFLENEAKVNQLPLTFDGYVQVNENDTEMDVSFKTPSSDFKNFLAVIPEIYAKNIENVDTNGDFVLNGRIFGKTDDTFIPKMDIKITSSNASFKYPDLPKSVQDINLDMEILNDTGLAEETYININNATFRIDQDRFTANGNISNITENMLIDLALKGTVNLANISKAYPLEMEQDLNGMLTADIKTSFDMNSIEKEQYQNVKSSGTASLKNFRYSSPEIPNEVQIANADLSFNQGNVSVPNLKMTTGKTDITASGSLQNLIGFLLTDEQLKGNFQVQSNTFSVNDFMVAETEEITSTDESGNNKTVAKTTGKEAVKVPSFLDMELRFNANTVLYDNLELKNAKGLLIIRDETARLQDISTNIFNGSIGLNGLVSTKNTTPVFEMDLNLNSLDIASSFNSLELMQNLAPLASAIEGKLQSTLSLKGNLNEDLTLQMSSLVGNALAELLTAEINPEKADLLSKLDDQLNFINFKDIDLSKLKTKLTFTDGMVQIAPMNFNIKGIDFQVAGSHGFDMNMNYDLKLDVPAKYLGSDIGNTLGKLSGESLANTTVELPIGITGNFQSPQIKLNMQQAVNNLTQKVVAQQKKNLEGKAVDAINDILQGKRDPKKPFNKNDSTAVNSQKTDSTGAPIPMNKDSLNQSQQKQVQEAAKNILGGLLKGNKKKTDTTKQN</sequence>
<accession>A0ABQ1WL42</accession>
<evidence type="ECO:0000259" key="3">
    <source>
        <dbReference type="Pfam" id="PF05170"/>
    </source>
</evidence>
<feature type="compositionally biased region" description="Polar residues" evidence="1">
    <location>
        <begin position="867"/>
        <end position="877"/>
    </location>
</feature>